<evidence type="ECO:0000313" key="2">
    <source>
        <dbReference type="EMBL" id="RTQ48921.1"/>
    </source>
</evidence>
<evidence type="ECO:0000313" key="3">
    <source>
        <dbReference type="Proteomes" id="UP000282184"/>
    </source>
</evidence>
<accession>A0A3S0JGA1</accession>
<dbReference type="AlphaFoldDB" id="A0A3S0JGA1"/>
<dbReference type="OrthoDB" id="5512913at2"/>
<dbReference type="PROSITE" id="PS51257">
    <property type="entry name" value="PROKAR_LIPOPROTEIN"/>
    <property type="match status" value="1"/>
</dbReference>
<sequence length="513" mass="58126">MKMLLLVPLAALLVAACAPRAAQQASPELATAAAEEKAVAATPGGEFGPTDNGLIYPPATIRQLRRIVDSLNYRFTTCDLTRRYRAQSQARAHYVQLAKGNIRQARKELASGISYEEFLRKYPRATTEKELLVTRHFSPAEGEEKAQLEFSSVPLNYHDGHYINLKENIAAYSGSLRQRWVIDYQEKTEYSDESIEAFYFVEEFRQPVLPEAYARLVQYTDCMVDTTAQVFTAEARRAGRFYGDDAGKDIAKFLAYTAAETQKPELQGEDYEAHSQALQAWETRRFAVLDPLAATPQFRQLFRAALAEAQAGQGADDEFEEYVSRYDSPRTALQLKRNRIVVGDCSMDNSPRLHALSIAKLAAESVSWEVFLRAHLDIMNDRFERVSDGSYAWRRRQTYIRELEVLDINVLDLLLGISLRVQNPSPNHYYGSIGRLGRALAETEHAPALEAKLRTMVADAQLDDYNRLLLFYLYRNYVGSLADSARQQQARPQLLAAAQTLPPYLARRIRLDE</sequence>
<evidence type="ECO:0008006" key="4">
    <source>
        <dbReference type="Google" id="ProtNLM"/>
    </source>
</evidence>
<keyword evidence="3" id="KW-1185">Reference proteome</keyword>
<organism evidence="2 3">
    <name type="scientific">Hymenobacter gummosus</name>
    <dbReference type="NCBI Taxonomy" id="1776032"/>
    <lineage>
        <taxon>Bacteria</taxon>
        <taxon>Pseudomonadati</taxon>
        <taxon>Bacteroidota</taxon>
        <taxon>Cytophagia</taxon>
        <taxon>Cytophagales</taxon>
        <taxon>Hymenobacteraceae</taxon>
        <taxon>Hymenobacter</taxon>
    </lineage>
</organism>
<evidence type="ECO:0000256" key="1">
    <source>
        <dbReference type="SAM" id="SignalP"/>
    </source>
</evidence>
<name>A0A3S0JGA1_9BACT</name>
<dbReference type="Proteomes" id="UP000282184">
    <property type="component" value="Unassembled WGS sequence"/>
</dbReference>
<reference evidence="2 3" key="1">
    <citation type="submission" date="2018-12" db="EMBL/GenBank/DDBJ databases">
        <title>Hymenobacter gummosus sp. nov., isolated from a spring.</title>
        <authorList>
            <person name="Nie L."/>
        </authorList>
    </citation>
    <scope>NUCLEOTIDE SEQUENCE [LARGE SCALE GENOMIC DNA]</scope>
    <source>
        <strain evidence="2 3">KCTC 52166</strain>
    </source>
</reference>
<proteinExistence type="predicted"/>
<feature type="chain" id="PRO_5018681764" description="DUF885 family protein" evidence="1">
    <location>
        <begin position="22"/>
        <end position="513"/>
    </location>
</feature>
<comment type="caution">
    <text evidence="2">The sequence shown here is derived from an EMBL/GenBank/DDBJ whole genome shotgun (WGS) entry which is preliminary data.</text>
</comment>
<dbReference type="RefSeq" id="WP_126693997.1">
    <property type="nucleotide sequence ID" value="NZ_RXOF01000008.1"/>
</dbReference>
<gene>
    <name evidence="2" type="ORF">EJV47_15115</name>
</gene>
<protein>
    <recommendedName>
        <fullName evidence="4">DUF885 family protein</fullName>
    </recommendedName>
</protein>
<feature type="signal peptide" evidence="1">
    <location>
        <begin position="1"/>
        <end position="21"/>
    </location>
</feature>
<dbReference type="EMBL" id="RXOF01000008">
    <property type="protein sequence ID" value="RTQ48921.1"/>
    <property type="molecule type" value="Genomic_DNA"/>
</dbReference>
<keyword evidence="1" id="KW-0732">Signal</keyword>